<dbReference type="EMBL" id="QORE01000337">
    <property type="protein sequence ID" value="RCI74593.1"/>
    <property type="molecule type" value="Genomic_DNA"/>
</dbReference>
<protein>
    <submittedName>
        <fullName evidence="2">AsmA family protein</fullName>
    </submittedName>
</protein>
<proteinExistence type="predicted"/>
<comment type="caution">
    <text evidence="2">The sequence shown here is derived from an EMBL/GenBank/DDBJ whole genome shotgun (WGS) entry which is preliminary data.</text>
</comment>
<accession>A0A367MCF2</accession>
<evidence type="ECO:0000313" key="2">
    <source>
        <dbReference type="EMBL" id="RCI74593.1"/>
    </source>
</evidence>
<feature type="non-terminal residue" evidence="2">
    <location>
        <position position="1"/>
    </location>
</feature>
<dbReference type="InterPro" id="IPR052894">
    <property type="entry name" value="AsmA-related"/>
</dbReference>
<dbReference type="GO" id="GO:0005886">
    <property type="term" value="C:plasma membrane"/>
    <property type="evidence" value="ECO:0007669"/>
    <property type="project" value="TreeGrafter"/>
</dbReference>
<dbReference type="Proteomes" id="UP000253594">
    <property type="component" value="Unassembled WGS sequence"/>
</dbReference>
<dbReference type="PANTHER" id="PTHR30441">
    <property type="entry name" value="DUF748 DOMAIN-CONTAINING PROTEIN"/>
    <property type="match status" value="1"/>
</dbReference>
<organism evidence="2 3">
    <name type="scientific">Pseudomonas aeruginosa</name>
    <dbReference type="NCBI Taxonomy" id="287"/>
    <lineage>
        <taxon>Bacteria</taxon>
        <taxon>Pseudomonadati</taxon>
        <taxon>Pseudomonadota</taxon>
        <taxon>Gammaproteobacteria</taxon>
        <taxon>Pseudomonadales</taxon>
        <taxon>Pseudomonadaceae</taxon>
        <taxon>Pseudomonas</taxon>
    </lineage>
</organism>
<name>A0A367MCF2_PSEAI</name>
<feature type="domain" description="AsmA" evidence="1">
    <location>
        <begin position="1"/>
        <end position="79"/>
    </location>
</feature>
<dbReference type="Pfam" id="PF05170">
    <property type="entry name" value="AsmA"/>
    <property type="match status" value="1"/>
</dbReference>
<dbReference type="AlphaFoldDB" id="A0A367MCF2"/>
<evidence type="ECO:0000259" key="1">
    <source>
        <dbReference type="Pfam" id="PF05170"/>
    </source>
</evidence>
<reference evidence="2 3" key="1">
    <citation type="submission" date="2018-07" db="EMBL/GenBank/DDBJ databases">
        <title>Mechanisms of high-level aminoglycoside resistance among Gram-negative pathogens in Brazil.</title>
        <authorList>
            <person name="Ballaben A.S."/>
            <person name="Darini A.L.C."/>
            <person name="Doi Y."/>
        </authorList>
    </citation>
    <scope>NUCLEOTIDE SEQUENCE [LARGE SCALE GENOMIC DNA]</scope>
    <source>
        <strain evidence="2 3">B2-305</strain>
    </source>
</reference>
<evidence type="ECO:0000313" key="3">
    <source>
        <dbReference type="Proteomes" id="UP000253594"/>
    </source>
</evidence>
<dbReference type="GO" id="GO:0090313">
    <property type="term" value="P:regulation of protein targeting to membrane"/>
    <property type="evidence" value="ECO:0007669"/>
    <property type="project" value="TreeGrafter"/>
</dbReference>
<gene>
    <name evidence="2" type="ORF">DT376_12195</name>
</gene>
<dbReference type="PANTHER" id="PTHR30441:SF9">
    <property type="entry name" value="ASMA FAMILY PROTEIN YHJG"/>
    <property type="match status" value="1"/>
</dbReference>
<dbReference type="InterPro" id="IPR007844">
    <property type="entry name" value="AsmA"/>
</dbReference>
<sequence>LNGDASLSGSGNSVAKILGGADGELKMLINDGAISKGLTEIAGLNVGNYLVTKLFGDDEVKINCAAADFGLQKGLMTSRLFVFDTENALVNVDGTVNFANEKLDLDVTPHSKGLRIFSLRSPLYVRGTFAKPDAGVHAGPLVARGAGMIALGVTVGPAASLLALVAPSKSDDNQCTALLQRMRLPAKVPAGKR</sequence>